<proteinExistence type="predicted"/>
<dbReference type="EMBL" id="JABCUS010000037">
    <property type="protein sequence ID" value="NMX04424.1"/>
    <property type="molecule type" value="Genomic_DNA"/>
</dbReference>
<comment type="caution">
    <text evidence="1">The sequence shown here is derived from an EMBL/GenBank/DDBJ whole genome shotgun (WGS) entry which is preliminary data.</text>
</comment>
<reference evidence="1 2" key="1">
    <citation type="submission" date="2020-04" db="EMBL/GenBank/DDBJ databases">
        <title>Antimicrobial susceptibility and clonality of vaginal-derived multi-drug resistant Mobiluncus isolates in China.</title>
        <authorList>
            <person name="Zhang X."/>
        </authorList>
    </citation>
    <scope>NUCLEOTIDE SEQUENCE [LARGE SCALE GENOMIC DNA]</scope>
    <source>
        <strain evidence="1 2">12</strain>
    </source>
</reference>
<gene>
    <name evidence="1" type="ORF">HHJ77_11065</name>
</gene>
<dbReference type="Proteomes" id="UP000575397">
    <property type="component" value="Unassembled WGS sequence"/>
</dbReference>
<protein>
    <recommendedName>
        <fullName evidence="3">Integrase core domain</fullName>
    </recommendedName>
</protein>
<organism evidence="1 2">
    <name type="scientific">Mobiluncus mulieris</name>
    <dbReference type="NCBI Taxonomy" id="2052"/>
    <lineage>
        <taxon>Bacteria</taxon>
        <taxon>Bacillati</taxon>
        <taxon>Actinomycetota</taxon>
        <taxon>Actinomycetes</taxon>
        <taxon>Actinomycetales</taxon>
        <taxon>Actinomycetaceae</taxon>
        <taxon>Mobiluncus</taxon>
    </lineage>
</organism>
<accession>A0A7Y0YJ25</accession>
<evidence type="ECO:0000313" key="2">
    <source>
        <dbReference type="Proteomes" id="UP000575397"/>
    </source>
</evidence>
<evidence type="ECO:0008006" key="3">
    <source>
        <dbReference type="Google" id="ProtNLM"/>
    </source>
</evidence>
<evidence type="ECO:0000313" key="1">
    <source>
        <dbReference type="EMBL" id="NMX04424.1"/>
    </source>
</evidence>
<name>A0A7Y0YJ25_9ACTO</name>
<sequence length="49" mass="5351">MAKTLRGDFPGRVVFHADRGAQYTSEQIHKVTKQLGVDSLDGTHRGVLG</sequence>
<dbReference type="AlphaFoldDB" id="A0A7Y0YJ25"/>